<evidence type="ECO:0000313" key="2">
    <source>
        <dbReference type="Proteomes" id="UP000028045"/>
    </source>
</evidence>
<name>A0A084B7U2_STACB</name>
<gene>
    <name evidence="1" type="ORF">S7711_11420</name>
</gene>
<reference evidence="1 2" key="1">
    <citation type="journal article" date="2014" name="BMC Genomics">
        <title>Comparative genome sequencing reveals chemotype-specific gene clusters in the toxigenic black mold Stachybotrys.</title>
        <authorList>
            <person name="Semeiks J."/>
            <person name="Borek D."/>
            <person name="Otwinowski Z."/>
            <person name="Grishin N.V."/>
        </authorList>
    </citation>
    <scope>NUCLEOTIDE SEQUENCE [LARGE SCALE GENOMIC DNA]</scope>
    <source>
        <strain evidence="2">CBS 109288 / IBT 7711</strain>
    </source>
</reference>
<protein>
    <submittedName>
        <fullName evidence="1">Uncharacterized protein</fullName>
    </submittedName>
</protein>
<evidence type="ECO:0000313" key="1">
    <source>
        <dbReference type="EMBL" id="KEY73621.1"/>
    </source>
</evidence>
<accession>A0A084B7U2</accession>
<dbReference type="AlphaFoldDB" id="A0A084B7U2"/>
<dbReference type="HOGENOM" id="CLU_517928_0_0_1"/>
<dbReference type="EMBL" id="KL647805">
    <property type="protein sequence ID" value="KEY73621.1"/>
    <property type="molecule type" value="Genomic_DNA"/>
</dbReference>
<organism evidence="1 2">
    <name type="scientific">Stachybotrys chartarum (strain CBS 109288 / IBT 7711)</name>
    <name type="common">Toxic black mold</name>
    <name type="synonym">Stilbospora chartarum</name>
    <dbReference type="NCBI Taxonomy" id="1280523"/>
    <lineage>
        <taxon>Eukaryota</taxon>
        <taxon>Fungi</taxon>
        <taxon>Dikarya</taxon>
        <taxon>Ascomycota</taxon>
        <taxon>Pezizomycotina</taxon>
        <taxon>Sordariomycetes</taxon>
        <taxon>Hypocreomycetidae</taxon>
        <taxon>Hypocreales</taxon>
        <taxon>Stachybotryaceae</taxon>
        <taxon>Stachybotrys</taxon>
    </lineage>
</organism>
<proteinExistence type="predicted"/>
<sequence>MDELVSRRLPTALGAGPSLPELDYSDSTLGCYYIRQKFKETAEKFKFGHILVVCSHDMVIVLNSSELIEVYNQDIPVLPLSYCAMDGIKEAVRRQIEEKGLNLGKLYARSCCAPYITGPVAWLNLQDLKSDDSFCRTFCQWFMVAGLTSPQPYSEESVARLQKLKPPEIMDIISGNIRQLYLSNEENTTITCIWLVECLQRWVAHGLATPLEEALSSTPLQNWMAYARLLGLVPGRSNVEDRCRAFQECDVLDGLEVKEMKRSLRQNLPIEGPFNLKLPYLMKNHLRFEVLLDFSRFLQQSSDKLAIFEGSFENNHEKDYTTILFFPWLRQSAHSDAASSANQWLRLNGGDLIESAKRLFKKHQKPAVLVLLLLFLHSAQIEAPSEVGMDKVQTWLSRSDLDQVNGQADSEKTIQRQNPHYLKEFDGFLHSGADDRRCLLAVILTSNLTCSRGGDRNIYTSHWLLDLLPGRPVDGVDDLTRIYWEKRLYFNHEEAFSEVVHGGGSNPGSGRIGGGRIFGAMAPDRA</sequence>
<keyword evidence="2" id="KW-1185">Reference proteome</keyword>
<dbReference type="Proteomes" id="UP000028045">
    <property type="component" value="Unassembled WGS sequence"/>
</dbReference>